<evidence type="ECO:0000313" key="2">
    <source>
        <dbReference type="Proteomes" id="UP000310458"/>
    </source>
</evidence>
<sequence length="125" mass="14116">MTLTVEERLTVDELAIPCDYPEWREKLWVEYPSADECDRPAEFVVSHHYCINPNQAGTAESVVLVCKGHLETMIAVRDEAFRIAWTRGAEGMMCESCGGRSRRSTRDIQVLAVKVICWAWGVGPN</sequence>
<dbReference type="AlphaFoldDB" id="A0A5R9BEJ8"/>
<protein>
    <submittedName>
        <fullName evidence="1">Uncharacterized protein</fullName>
    </submittedName>
</protein>
<proteinExistence type="predicted"/>
<dbReference type="Proteomes" id="UP000310458">
    <property type="component" value="Unassembled WGS sequence"/>
</dbReference>
<comment type="caution">
    <text evidence="1">The sequence shown here is derived from an EMBL/GenBank/DDBJ whole genome shotgun (WGS) entry which is preliminary data.</text>
</comment>
<reference evidence="1 2" key="1">
    <citation type="submission" date="2019-05" db="EMBL/GenBank/DDBJ databases">
        <title>Nesterenkonia sp. GY074 isolated from the Southern Atlantic Ocean.</title>
        <authorList>
            <person name="Zhang G."/>
        </authorList>
    </citation>
    <scope>NUCLEOTIDE SEQUENCE [LARGE SCALE GENOMIC DNA]</scope>
    <source>
        <strain evidence="1 2">GY074</strain>
    </source>
</reference>
<accession>A0A5R9BEJ8</accession>
<evidence type="ECO:0000313" key="1">
    <source>
        <dbReference type="EMBL" id="TLP98621.1"/>
    </source>
</evidence>
<name>A0A5R9BEJ8_9MICC</name>
<organism evidence="1 2">
    <name type="scientific">Nesterenkonia salmonea</name>
    <dbReference type="NCBI Taxonomy" id="1804987"/>
    <lineage>
        <taxon>Bacteria</taxon>
        <taxon>Bacillati</taxon>
        <taxon>Actinomycetota</taxon>
        <taxon>Actinomycetes</taxon>
        <taxon>Micrococcales</taxon>
        <taxon>Micrococcaceae</taxon>
        <taxon>Nesterenkonia</taxon>
    </lineage>
</organism>
<gene>
    <name evidence="1" type="ORF">FEF26_04280</name>
</gene>
<dbReference type="EMBL" id="VAVZ01000008">
    <property type="protein sequence ID" value="TLP98621.1"/>
    <property type="molecule type" value="Genomic_DNA"/>
</dbReference>
<keyword evidence="2" id="KW-1185">Reference proteome</keyword>
<dbReference type="RefSeq" id="WP_138252309.1">
    <property type="nucleotide sequence ID" value="NZ_VAVZ01000008.1"/>
</dbReference>